<gene>
    <name evidence="3" type="ORF">MPRM_17930</name>
</gene>
<evidence type="ECO:0000256" key="1">
    <source>
        <dbReference type="SAM" id="MobiDB-lite"/>
    </source>
</evidence>
<keyword evidence="2" id="KW-1133">Transmembrane helix</keyword>
<keyword evidence="2" id="KW-0812">Transmembrane</keyword>
<accession>A0A7I7YTJ0</accession>
<evidence type="ECO:0000313" key="3">
    <source>
        <dbReference type="EMBL" id="BBZ44512.1"/>
    </source>
</evidence>
<dbReference type="EMBL" id="AP022614">
    <property type="protein sequence ID" value="BBZ44512.1"/>
    <property type="molecule type" value="Genomic_DNA"/>
</dbReference>
<dbReference type="RefSeq" id="WP_232066579.1">
    <property type="nucleotide sequence ID" value="NZ_AP022614.1"/>
</dbReference>
<sequence length="167" mass="17994">MVTPHQPDDTRVDPHTIDAIDYPPDLDDARPANPAAPPGAPAGSQGYVPHVLRLRLAAWDVTCTAVLLILLLLLATETTWPARLFGFLRNVCEGEECGPVPFGVDYYIHPVVWGGIGAAIAAAVVGPLVSLLKGWYMSFWPVLSLALIMVSSVAGSILTMFSARYWI</sequence>
<evidence type="ECO:0000256" key="2">
    <source>
        <dbReference type="SAM" id="Phobius"/>
    </source>
</evidence>
<feature type="region of interest" description="Disordered" evidence="1">
    <location>
        <begin position="23"/>
        <end position="42"/>
    </location>
</feature>
<feature type="transmembrane region" description="Helical" evidence="2">
    <location>
        <begin position="56"/>
        <end position="75"/>
    </location>
</feature>
<feature type="transmembrane region" description="Helical" evidence="2">
    <location>
        <begin position="139"/>
        <end position="161"/>
    </location>
</feature>
<organism evidence="3 4">
    <name type="scientific">Mycobacterium parmense</name>
    <dbReference type="NCBI Taxonomy" id="185642"/>
    <lineage>
        <taxon>Bacteria</taxon>
        <taxon>Bacillati</taxon>
        <taxon>Actinomycetota</taxon>
        <taxon>Actinomycetes</taxon>
        <taxon>Mycobacteriales</taxon>
        <taxon>Mycobacteriaceae</taxon>
        <taxon>Mycobacterium</taxon>
        <taxon>Mycobacterium simiae complex</taxon>
    </lineage>
</organism>
<reference evidence="3 4" key="1">
    <citation type="journal article" date="2019" name="Emerg. Microbes Infect.">
        <title>Comprehensive subspecies identification of 175 nontuberculous mycobacteria species based on 7547 genomic profiles.</title>
        <authorList>
            <person name="Matsumoto Y."/>
            <person name="Kinjo T."/>
            <person name="Motooka D."/>
            <person name="Nabeya D."/>
            <person name="Jung N."/>
            <person name="Uechi K."/>
            <person name="Horii T."/>
            <person name="Iida T."/>
            <person name="Fujita J."/>
            <person name="Nakamura S."/>
        </authorList>
    </citation>
    <scope>NUCLEOTIDE SEQUENCE [LARGE SCALE GENOMIC DNA]</scope>
    <source>
        <strain evidence="3 4">JCM 14742</strain>
    </source>
</reference>
<name>A0A7I7YTJ0_9MYCO</name>
<keyword evidence="2" id="KW-0472">Membrane</keyword>
<protein>
    <submittedName>
        <fullName evidence="3">Uncharacterized protein</fullName>
    </submittedName>
</protein>
<dbReference type="Proteomes" id="UP000467105">
    <property type="component" value="Chromosome"/>
</dbReference>
<proteinExistence type="predicted"/>
<dbReference type="AlphaFoldDB" id="A0A7I7YTJ0"/>
<evidence type="ECO:0000313" key="4">
    <source>
        <dbReference type="Proteomes" id="UP000467105"/>
    </source>
</evidence>
<feature type="transmembrane region" description="Helical" evidence="2">
    <location>
        <begin position="111"/>
        <end position="132"/>
    </location>
</feature>
<keyword evidence="4" id="KW-1185">Reference proteome</keyword>